<organism evidence="2 3">
    <name type="scientific">Solanum tuberosum</name>
    <name type="common">Potato</name>
    <dbReference type="NCBI Taxonomy" id="4113"/>
    <lineage>
        <taxon>Eukaryota</taxon>
        <taxon>Viridiplantae</taxon>
        <taxon>Streptophyta</taxon>
        <taxon>Embryophyta</taxon>
        <taxon>Tracheophyta</taxon>
        <taxon>Spermatophyta</taxon>
        <taxon>Magnoliopsida</taxon>
        <taxon>eudicotyledons</taxon>
        <taxon>Gunneridae</taxon>
        <taxon>Pentapetalae</taxon>
        <taxon>asterids</taxon>
        <taxon>lamiids</taxon>
        <taxon>Solanales</taxon>
        <taxon>Solanaceae</taxon>
        <taxon>Solanoideae</taxon>
        <taxon>Solaneae</taxon>
        <taxon>Solanum</taxon>
    </lineage>
</organism>
<proteinExistence type="predicted"/>
<evidence type="ECO:0000256" key="1">
    <source>
        <dbReference type="SAM" id="MobiDB-lite"/>
    </source>
</evidence>
<protein>
    <submittedName>
        <fullName evidence="2">Uncharacterized protein</fullName>
    </submittedName>
</protein>
<evidence type="ECO:0000313" key="2">
    <source>
        <dbReference type="EMBL" id="KAH0773571.1"/>
    </source>
</evidence>
<dbReference type="Proteomes" id="UP000826656">
    <property type="component" value="Unassembled WGS sequence"/>
</dbReference>
<name>A0ABQ7VYK6_SOLTU</name>
<keyword evidence="3" id="KW-1185">Reference proteome</keyword>
<evidence type="ECO:0000313" key="3">
    <source>
        <dbReference type="Proteomes" id="UP000826656"/>
    </source>
</evidence>
<sequence length="102" mass="11197">MGKRTRKTTQKAVMAPEAKVCVGNQQNKKDLDIVDAPPEDLEVNTTSESDEDNSSMKNLTEGKPSRYKGVQVRSGSTSVQMSGEITERNINGTVKKQLRELG</sequence>
<comment type="caution">
    <text evidence="2">The sequence shown here is derived from an EMBL/GenBank/DDBJ whole genome shotgun (WGS) entry which is preliminary data.</text>
</comment>
<feature type="compositionally biased region" description="Polar residues" evidence="1">
    <location>
        <begin position="73"/>
        <end position="94"/>
    </location>
</feature>
<feature type="region of interest" description="Disordered" evidence="1">
    <location>
        <begin position="22"/>
        <end position="102"/>
    </location>
</feature>
<reference evidence="2 3" key="1">
    <citation type="journal article" date="2021" name="bioRxiv">
        <title>Chromosome-scale and haplotype-resolved genome assembly of a tetraploid potato cultivar.</title>
        <authorList>
            <person name="Sun H."/>
            <person name="Jiao W.-B."/>
            <person name="Krause K."/>
            <person name="Campoy J.A."/>
            <person name="Goel M."/>
            <person name="Folz-Donahue K."/>
            <person name="Kukat C."/>
            <person name="Huettel B."/>
            <person name="Schneeberger K."/>
        </authorList>
    </citation>
    <scope>NUCLEOTIDE SEQUENCE [LARGE SCALE GENOMIC DNA]</scope>
    <source>
        <strain evidence="2">SolTubOtavaFocal</strain>
        <tissue evidence="2">Leaves</tissue>
    </source>
</reference>
<gene>
    <name evidence="2" type="ORF">KY290_010708</name>
</gene>
<feature type="compositionally biased region" description="Acidic residues" evidence="1">
    <location>
        <begin position="37"/>
        <end position="53"/>
    </location>
</feature>
<dbReference type="EMBL" id="JAIVGD010000005">
    <property type="protein sequence ID" value="KAH0773571.1"/>
    <property type="molecule type" value="Genomic_DNA"/>
</dbReference>
<accession>A0ABQ7VYK6</accession>